<gene>
    <name evidence="1" type="ORF">ILUMI_03777</name>
</gene>
<dbReference type="EMBL" id="VTPC01001309">
    <property type="protein sequence ID" value="KAF2902409.1"/>
    <property type="molecule type" value="Genomic_DNA"/>
</dbReference>
<accession>A0A8K0DAW8</accession>
<comment type="caution">
    <text evidence="1">The sequence shown here is derived from an EMBL/GenBank/DDBJ whole genome shotgun (WGS) entry which is preliminary data.</text>
</comment>
<dbReference type="Proteomes" id="UP000801492">
    <property type="component" value="Unassembled WGS sequence"/>
</dbReference>
<name>A0A8K0DAW8_IGNLU</name>
<reference evidence="1" key="1">
    <citation type="submission" date="2019-08" db="EMBL/GenBank/DDBJ databases">
        <title>The genome of the North American firefly Photinus pyralis.</title>
        <authorList>
            <consortium name="Photinus pyralis genome working group"/>
            <person name="Fallon T.R."/>
            <person name="Sander Lower S.E."/>
            <person name="Weng J.-K."/>
        </authorList>
    </citation>
    <scope>NUCLEOTIDE SEQUENCE</scope>
    <source>
        <strain evidence="1">TRF0915ILg1</strain>
        <tissue evidence="1">Whole body</tissue>
    </source>
</reference>
<keyword evidence="2" id="KW-1185">Reference proteome</keyword>
<evidence type="ECO:0000313" key="1">
    <source>
        <dbReference type="EMBL" id="KAF2902409.1"/>
    </source>
</evidence>
<dbReference type="AlphaFoldDB" id="A0A8K0DAW8"/>
<proteinExistence type="predicted"/>
<evidence type="ECO:0000313" key="2">
    <source>
        <dbReference type="Proteomes" id="UP000801492"/>
    </source>
</evidence>
<sequence>MDNWLANIVKKPATWHPTPVDRTRIFQTGRLRITRTLDLEESVLDHVVENAGDSTRRIALAEDVDRMTVWRVLRTHQLYSENKFPP</sequence>
<organism evidence="1 2">
    <name type="scientific">Ignelater luminosus</name>
    <name type="common">Cucubano</name>
    <name type="synonym">Pyrophorus luminosus</name>
    <dbReference type="NCBI Taxonomy" id="2038154"/>
    <lineage>
        <taxon>Eukaryota</taxon>
        <taxon>Metazoa</taxon>
        <taxon>Ecdysozoa</taxon>
        <taxon>Arthropoda</taxon>
        <taxon>Hexapoda</taxon>
        <taxon>Insecta</taxon>
        <taxon>Pterygota</taxon>
        <taxon>Neoptera</taxon>
        <taxon>Endopterygota</taxon>
        <taxon>Coleoptera</taxon>
        <taxon>Polyphaga</taxon>
        <taxon>Elateriformia</taxon>
        <taxon>Elateroidea</taxon>
        <taxon>Elateridae</taxon>
        <taxon>Agrypninae</taxon>
        <taxon>Pyrophorini</taxon>
        <taxon>Ignelater</taxon>
    </lineage>
</organism>
<dbReference type="OrthoDB" id="6753189at2759"/>
<protein>
    <submittedName>
        <fullName evidence="1">Uncharacterized protein</fullName>
    </submittedName>
</protein>